<feature type="compositionally biased region" description="Low complexity" evidence="1">
    <location>
        <begin position="52"/>
        <end position="63"/>
    </location>
</feature>
<protein>
    <submittedName>
        <fullName evidence="2 4">Uncharacterized protein</fullName>
    </submittedName>
</protein>
<accession>A0A0R3R9C2</accession>
<evidence type="ECO:0000313" key="4">
    <source>
        <dbReference type="WBParaSite" id="BTMF_0001663501-mRNA-1"/>
    </source>
</evidence>
<sequence length="85" mass="9225">MSSGSFPFIIPESLRPKKASNPSSKLSVITRKSYTLPRRKGYNDLDDPLGPSSSSTCPSSPFKRSVDVRLASGRNSVARAARVVR</sequence>
<name>A0A0R3R9C2_9BILA</name>
<evidence type="ECO:0000313" key="2">
    <source>
        <dbReference type="EMBL" id="VDO50247.1"/>
    </source>
</evidence>
<dbReference type="EMBL" id="UZAG01021384">
    <property type="protein sequence ID" value="VDO50247.1"/>
    <property type="molecule type" value="Genomic_DNA"/>
</dbReference>
<dbReference type="AlphaFoldDB" id="A0A0R3R9C2"/>
<dbReference type="WBParaSite" id="BTMF_0001663501-mRNA-1">
    <property type="protein sequence ID" value="BTMF_0001663501-mRNA-1"/>
    <property type="gene ID" value="BTMF_0001663501"/>
</dbReference>
<keyword evidence="3" id="KW-1185">Reference proteome</keyword>
<feature type="region of interest" description="Disordered" evidence="1">
    <location>
        <begin position="1"/>
        <end position="63"/>
    </location>
</feature>
<feature type="compositionally biased region" description="Polar residues" evidence="1">
    <location>
        <begin position="20"/>
        <end position="33"/>
    </location>
</feature>
<reference evidence="2 3" key="2">
    <citation type="submission" date="2018-11" db="EMBL/GenBank/DDBJ databases">
        <authorList>
            <consortium name="Pathogen Informatics"/>
        </authorList>
    </citation>
    <scope>NUCLEOTIDE SEQUENCE [LARGE SCALE GENOMIC DNA]</scope>
</reference>
<evidence type="ECO:0000256" key="1">
    <source>
        <dbReference type="SAM" id="MobiDB-lite"/>
    </source>
</evidence>
<gene>
    <name evidence="2" type="ORF">BTMF_LOCUS14608</name>
</gene>
<organism evidence="4">
    <name type="scientific">Brugia timori</name>
    <dbReference type="NCBI Taxonomy" id="42155"/>
    <lineage>
        <taxon>Eukaryota</taxon>
        <taxon>Metazoa</taxon>
        <taxon>Ecdysozoa</taxon>
        <taxon>Nematoda</taxon>
        <taxon>Chromadorea</taxon>
        <taxon>Rhabditida</taxon>
        <taxon>Spirurina</taxon>
        <taxon>Spiruromorpha</taxon>
        <taxon>Filarioidea</taxon>
        <taxon>Onchocercidae</taxon>
        <taxon>Brugia</taxon>
    </lineage>
</organism>
<evidence type="ECO:0000313" key="3">
    <source>
        <dbReference type="Proteomes" id="UP000280834"/>
    </source>
</evidence>
<reference evidence="4" key="1">
    <citation type="submission" date="2017-02" db="UniProtKB">
        <authorList>
            <consortium name="WormBaseParasite"/>
        </authorList>
    </citation>
    <scope>IDENTIFICATION</scope>
</reference>
<proteinExistence type="predicted"/>
<dbReference type="Proteomes" id="UP000280834">
    <property type="component" value="Unassembled WGS sequence"/>
</dbReference>
<dbReference type="STRING" id="42155.A0A0R3R9C2"/>